<evidence type="ECO:0000313" key="2">
    <source>
        <dbReference type="Proteomes" id="UP000476820"/>
    </source>
</evidence>
<dbReference type="RefSeq" id="WP_012451520.1">
    <property type="nucleotide sequence ID" value="NZ_CP010520.1"/>
</dbReference>
<sequence length="146" mass="16750">MEINNNLNYKNIINSNFYKNDLSDLDNKSTVNNTTDSIEINETNFNVINTKKAYDAFKEANQGEVGDNSVLYAIIKDAMKNDGIDVPDFTSNNTTAFLPFIDKMKEYAKNLMIDPNFHQIGGMPLTDEFLDFCDLYKEKLIQYDCK</sequence>
<evidence type="ECO:0000313" key="1">
    <source>
        <dbReference type="EMBL" id="NFF89120.1"/>
    </source>
</evidence>
<organism evidence="1 2">
    <name type="scientific">Clostridium botulinum</name>
    <dbReference type="NCBI Taxonomy" id="1491"/>
    <lineage>
        <taxon>Bacteria</taxon>
        <taxon>Bacillati</taxon>
        <taxon>Bacillota</taxon>
        <taxon>Clostridia</taxon>
        <taxon>Eubacteriales</taxon>
        <taxon>Clostridiaceae</taxon>
        <taxon>Clostridium</taxon>
    </lineage>
</organism>
<reference evidence="1 2" key="1">
    <citation type="submission" date="2019-04" db="EMBL/GenBank/DDBJ databases">
        <title>Genome sequencing of Clostridium botulinum Groups I-IV and Clostridium butyricum.</title>
        <authorList>
            <person name="Brunt J."/>
            <person name="Van Vliet A.H.M."/>
            <person name="Stringer S.C."/>
            <person name="Carter A.T."/>
            <person name="Peck M.W."/>
        </authorList>
    </citation>
    <scope>NUCLEOTIDE SEQUENCE [LARGE SCALE GENOMIC DNA]</scope>
    <source>
        <strain evidence="1 2">1605</strain>
    </source>
</reference>
<dbReference type="Proteomes" id="UP000476820">
    <property type="component" value="Unassembled WGS sequence"/>
</dbReference>
<proteinExistence type="predicted"/>
<name>A0A0M1LWD7_CLOBO</name>
<gene>
    <name evidence="1" type="ORF">FC774_14795</name>
</gene>
<dbReference type="EMBL" id="SWOV01000051">
    <property type="protein sequence ID" value="NFF89120.1"/>
    <property type="molecule type" value="Genomic_DNA"/>
</dbReference>
<dbReference type="OrthoDB" id="1934527at2"/>
<dbReference type="AlphaFoldDB" id="A0A0M1LWD7"/>
<accession>A0A0M1LWD7</accession>
<protein>
    <submittedName>
        <fullName evidence="1">Uncharacterized protein</fullName>
    </submittedName>
</protein>
<comment type="caution">
    <text evidence="1">The sequence shown here is derived from an EMBL/GenBank/DDBJ whole genome shotgun (WGS) entry which is preliminary data.</text>
</comment>